<name>A0A078L4V5_9GAMM</name>
<proteinExistence type="predicted"/>
<keyword evidence="3" id="KW-1185">Reference proteome</keyword>
<evidence type="ECO:0000256" key="1">
    <source>
        <dbReference type="SAM" id="Phobius"/>
    </source>
</evidence>
<dbReference type="eggNOG" id="ENOG50333WS">
    <property type="taxonomic scope" value="Bacteria"/>
</dbReference>
<dbReference type="Proteomes" id="UP000044071">
    <property type="component" value="Unassembled WGS sequence"/>
</dbReference>
<keyword evidence="1" id="KW-0812">Transmembrane</keyword>
<keyword evidence="1" id="KW-0472">Membrane</keyword>
<keyword evidence="1" id="KW-1133">Transmembrane helix</keyword>
<gene>
    <name evidence="2" type="ORF">BN59_03243</name>
</gene>
<protein>
    <recommendedName>
        <fullName evidence="4">DUF4239 domain-containing protein</fullName>
    </recommendedName>
</protein>
<dbReference type="AlphaFoldDB" id="A0A078L4V5"/>
<dbReference type="EMBL" id="CCSB01000004">
    <property type="protein sequence ID" value="CDZ78928.1"/>
    <property type="molecule type" value="Genomic_DNA"/>
</dbReference>
<sequence length="263" mass="29710">MAREMINIIPFWCLIILTMLILTLVGYCSARISSYFFSRRVGDDQRKLANTLIGILSGGFSILLAFVIINSWNYQLSARLLTSQEADYLSILLHNITVFPKDEQETLRSAIRDYVVAVRTDEWQAMKGGQDSPKAWDAIDKLYTVVQAYNPQESQEKIYYVRLIANLNELLQSRRERLNGVTSIIPGHLRMALILGSILLIVVLGAMRGEATIFYIMPLMFFSVVLGFNLALALSFDYPYSGDISVSNKPFYRGVLGELSDTP</sequence>
<reference evidence="2 3" key="1">
    <citation type="submission" date="2014-06" db="EMBL/GenBank/DDBJ databases">
        <authorList>
            <person name="Urmite Genomes Urmite Genomes"/>
        </authorList>
    </citation>
    <scope>NUCLEOTIDE SEQUENCE [LARGE SCALE GENOMIC DNA]</scope>
</reference>
<dbReference type="OrthoDB" id="5647763at2"/>
<evidence type="ECO:0008006" key="4">
    <source>
        <dbReference type="Google" id="ProtNLM"/>
    </source>
</evidence>
<evidence type="ECO:0000313" key="2">
    <source>
        <dbReference type="EMBL" id="CDZ78928.1"/>
    </source>
</evidence>
<dbReference type="RefSeq" id="WP_044012104.1">
    <property type="nucleotide sequence ID" value="NZ_CCVW01000004.1"/>
</dbReference>
<dbReference type="Pfam" id="PF14023">
    <property type="entry name" value="Bestrophin-like"/>
    <property type="match status" value="1"/>
</dbReference>
<dbReference type="InterPro" id="IPR025333">
    <property type="entry name" value="DUF4239"/>
</dbReference>
<feature type="transmembrane region" description="Helical" evidence="1">
    <location>
        <begin position="48"/>
        <end position="69"/>
    </location>
</feature>
<feature type="transmembrane region" description="Helical" evidence="1">
    <location>
        <begin position="6"/>
        <end position="27"/>
    </location>
</feature>
<evidence type="ECO:0000313" key="3">
    <source>
        <dbReference type="Proteomes" id="UP000044071"/>
    </source>
</evidence>
<feature type="transmembrane region" description="Helical" evidence="1">
    <location>
        <begin position="187"/>
        <end position="206"/>
    </location>
</feature>
<accession>A0A078L4V5</accession>
<feature type="transmembrane region" description="Helical" evidence="1">
    <location>
        <begin position="213"/>
        <end position="236"/>
    </location>
</feature>
<dbReference type="STRING" id="1034943.BN59_03243"/>
<organism evidence="2 3">
    <name type="scientific">Legionella massiliensis</name>
    <dbReference type="NCBI Taxonomy" id="1034943"/>
    <lineage>
        <taxon>Bacteria</taxon>
        <taxon>Pseudomonadati</taxon>
        <taxon>Pseudomonadota</taxon>
        <taxon>Gammaproteobacteria</taxon>
        <taxon>Legionellales</taxon>
        <taxon>Legionellaceae</taxon>
        <taxon>Legionella</taxon>
    </lineage>
</organism>